<dbReference type="Gene3D" id="3.40.50.10390">
    <property type="entry name" value="Gingipain r, domain 1"/>
    <property type="match status" value="1"/>
</dbReference>
<dbReference type="InterPro" id="IPR029031">
    <property type="entry name" value="Gingipain_N_sf"/>
</dbReference>
<sequence length="638" mass="70161">MKPISRAITAKRIEGQKQTESIVVNPAQVAKFAPATTPTIKPMTVVGLPAYEYCVITSRKLAPAFNRLIGWKRQKGYTAGVVCIEDILSCSDFQSGDEVSGINDDAGKLRAYLKYTYSGDGSGKYVLLAGDYTVLPIRYGSGYDNNTQRDYIIPSDIYFSDMNGNWNMDGDVFYGEETGDNIDFSPELFVGRLLCTTAEEINNYTEKLLRYERNPGNGNYAYLKKGFYTESDILMYLGDASDIANSFKDILTTQTIFSEAPSYDSENPFFPTGTQCIDEMNNRYGFFCWNGHGQPGGVCVKSDGDAKGNWYAILAYKGYPYNHNSEKNNGLDCLTNFYYPAIAFSPSCTLAPLDDYNLTNSINYGYKNDFSIGYSFTTGGLYGGPIFLGNSRPSGIGSGAWLQESTVNYICKNYSIAESMSLSKVVNNSSAYKDKLTLNLIGCPELEMWTDIPFEYNAKNITVIRKDNSVTVGGSELQGSRIALTSGQYGIPGFLECSETKITSPNTDPNTVITVYKHNAIPYVLPVIWQNGKAQSKQYYFTNDVTIGRNVDSSGRTKGDYVFTKDADVTIESNGDISINVGFRMESGATLTIKTTRCVTISGGEMESGATLSITAPLISIQKGFSVEKGAILNLNYK</sequence>
<evidence type="ECO:0000313" key="4">
    <source>
        <dbReference type="Proteomes" id="UP000823598"/>
    </source>
</evidence>
<dbReference type="AlphaFoldDB" id="A0A9D9IQ28"/>
<comment type="caution">
    <text evidence="3">The sequence shown here is derived from an EMBL/GenBank/DDBJ whole genome shotgun (WGS) entry which is preliminary data.</text>
</comment>
<dbReference type="InterPro" id="IPR001769">
    <property type="entry name" value="Gingipain"/>
</dbReference>
<dbReference type="Proteomes" id="UP000823598">
    <property type="component" value="Unassembled WGS sequence"/>
</dbReference>
<dbReference type="EMBL" id="JADIMC010000057">
    <property type="protein sequence ID" value="MBO8476310.1"/>
    <property type="molecule type" value="Genomic_DNA"/>
</dbReference>
<dbReference type="SUPFAM" id="SSF52129">
    <property type="entry name" value="Caspase-like"/>
    <property type="match status" value="1"/>
</dbReference>
<dbReference type="InterPro" id="IPR029030">
    <property type="entry name" value="Caspase-like_dom_sf"/>
</dbReference>
<dbReference type="Pfam" id="PF01364">
    <property type="entry name" value="Peptidase_C25"/>
    <property type="match status" value="1"/>
</dbReference>
<name>A0A9D9IQ28_9BACT</name>
<reference evidence="3" key="1">
    <citation type="submission" date="2020-10" db="EMBL/GenBank/DDBJ databases">
        <authorList>
            <person name="Gilroy R."/>
        </authorList>
    </citation>
    <scope>NUCLEOTIDE SEQUENCE</scope>
    <source>
        <strain evidence="3">6919</strain>
    </source>
</reference>
<gene>
    <name evidence="3" type="ORF">IAB88_04890</name>
</gene>
<reference evidence="3" key="2">
    <citation type="journal article" date="2021" name="PeerJ">
        <title>Extensive microbial diversity within the chicken gut microbiome revealed by metagenomics and culture.</title>
        <authorList>
            <person name="Gilroy R."/>
            <person name="Ravi A."/>
            <person name="Getino M."/>
            <person name="Pursley I."/>
            <person name="Horton D.L."/>
            <person name="Alikhan N.F."/>
            <person name="Baker D."/>
            <person name="Gharbi K."/>
            <person name="Hall N."/>
            <person name="Watson M."/>
            <person name="Adriaenssens E.M."/>
            <person name="Foster-Nyarko E."/>
            <person name="Jarju S."/>
            <person name="Secka A."/>
            <person name="Antonio M."/>
            <person name="Oren A."/>
            <person name="Chaudhuri R.R."/>
            <person name="La Ragione R."/>
            <person name="Hildebrand F."/>
            <person name="Pallen M.J."/>
        </authorList>
    </citation>
    <scope>NUCLEOTIDE SEQUENCE</scope>
    <source>
        <strain evidence="3">6919</strain>
    </source>
</reference>
<feature type="domain" description="Gingipain" evidence="2">
    <location>
        <begin position="53"/>
        <end position="447"/>
    </location>
</feature>
<dbReference type="Gene3D" id="3.40.50.1460">
    <property type="match status" value="1"/>
</dbReference>
<evidence type="ECO:0000313" key="3">
    <source>
        <dbReference type="EMBL" id="MBO8476310.1"/>
    </source>
</evidence>
<organism evidence="3 4">
    <name type="scientific">Candidatus Limisoma faecipullorum</name>
    <dbReference type="NCBI Taxonomy" id="2840854"/>
    <lineage>
        <taxon>Bacteria</taxon>
        <taxon>Pseudomonadati</taxon>
        <taxon>Bacteroidota</taxon>
        <taxon>Bacteroidia</taxon>
        <taxon>Bacteroidales</taxon>
        <taxon>Candidatus Limisoma</taxon>
    </lineage>
</organism>
<keyword evidence="1" id="KW-0732">Signal</keyword>
<protein>
    <recommendedName>
        <fullName evidence="2">Gingipain domain-containing protein</fullName>
    </recommendedName>
</protein>
<evidence type="ECO:0000256" key="1">
    <source>
        <dbReference type="ARBA" id="ARBA00022729"/>
    </source>
</evidence>
<proteinExistence type="predicted"/>
<dbReference type="GO" id="GO:0008234">
    <property type="term" value="F:cysteine-type peptidase activity"/>
    <property type="evidence" value="ECO:0007669"/>
    <property type="project" value="InterPro"/>
</dbReference>
<dbReference type="GO" id="GO:0006508">
    <property type="term" value="P:proteolysis"/>
    <property type="evidence" value="ECO:0007669"/>
    <property type="project" value="InterPro"/>
</dbReference>
<accession>A0A9D9IQ28</accession>
<evidence type="ECO:0000259" key="2">
    <source>
        <dbReference type="Pfam" id="PF01364"/>
    </source>
</evidence>